<dbReference type="WBParaSite" id="ASIM_0001017301-mRNA-1">
    <property type="protein sequence ID" value="ASIM_0001017301-mRNA-1"/>
    <property type="gene ID" value="ASIM_0001017301"/>
</dbReference>
<dbReference type="OrthoDB" id="542013at2759"/>
<dbReference type="InterPro" id="IPR016130">
    <property type="entry name" value="Tyr_Pase_AS"/>
</dbReference>
<dbReference type="InterPro" id="IPR029021">
    <property type="entry name" value="Prot-tyrosine_phosphatase-like"/>
</dbReference>
<dbReference type="AlphaFoldDB" id="A0A0M3JR38"/>
<dbReference type="Gene3D" id="3.90.190.10">
    <property type="entry name" value="Protein tyrosine phosphatase superfamily"/>
    <property type="match status" value="1"/>
</dbReference>
<dbReference type="EMBL" id="UYRR01030975">
    <property type="protein sequence ID" value="VDK42005.1"/>
    <property type="molecule type" value="Genomic_DNA"/>
</dbReference>
<proteinExistence type="predicted"/>
<sequence>MISSCIAVKASYSSVRSGIIRLTPDSVQCRLYCRGANCKYCTSKYWKASEQAIQGIYSSWSALSFSFHNFKITDKIIAMARPTVHTFSEYNLIEQLKKMHIRTVINMQTAGEHAFCGPALLPCGFTYDPEILMRNKRGGWGVTAACQIIKMGNGAPERENYCYKGCFNFASCDANIFSVYFYNFDWPDFGVLGLELLLNVVKVMQFAIEEGCVAVHCHAGLGRTGVIVASYLVWRYHLSPDEAISFVRKKRLLGKPFLSPRSVQSSVQIGLINAFWDFLVNDAQVIPRHGTMSLNDYLQIQEKVLCNSEARRYSHIPKIVHHIRIVLLKDIFAASKSDESKIQEASNILQPCASHCEIAHSEYSKYFGLKRKISSTEVAKQLCSLLKHPNDDEMDCELEKSLKSAEFNMVNAKAFIEENMREDIHYILYALHRFMQSLKKPIASQHNIIRSFSTFANTHVEAWQCLFYVLLDLMSIICRENCNSAAQLLALWYTGENTPELSDQIESYLQKLVYSTVLSNK</sequence>
<dbReference type="PROSITE" id="PS00383">
    <property type="entry name" value="TYR_PHOSPHATASE_1"/>
    <property type="match status" value="1"/>
</dbReference>
<accession>A0A0M3JR38</accession>
<dbReference type="SMART" id="SM00404">
    <property type="entry name" value="PTPc_motif"/>
    <property type="match status" value="1"/>
</dbReference>
<keyword evidence="3" id="KW-1185">Reference proteome</keyword>
<reference evidence="2 3" key="2">
    <citation type="submission" date="2018-11" db="EMBL/GenBank/DDBJ databases">
        <authorList>
            <consortium name="Pathogen Informatics"/>
        </authorList>
    </citation>
    <scope>NUCLEOTIDE SEQUENCE [LARGE SCALE GENOMIC DNA]</scope>
</reference>
<protein>
    <submittedName>
        <fullName evidence="4">TYR_PHOSPHATASE_2 domain-containing protein</fullName>
    </submittedName>
</protein>
<evidence type="ECO:0000259" key="1">
    <source>
        <dbReference type="PROSITE" id="PS50056"/>
    </source>
</evidence>
<evidence type="ECO:0000313" key="4">
    <source>
        <dbReference type="WBParaSite" id="ASIM_0001017301-mRNA-1"/>
    </source>
</evidence>
<evidence type="ECO:0000313" key="2">
    <source>
        <dbReference type="EMBL" id="VDK42005.1"/>
    </source>
</evidence>
<organism evidence="4">
    <name type="scientific">Anisakis simplex</name>
    <name type="common">Herring worm</name>
    <dbReference type="NCBI Taxonomy" id="6269"/>
    <lineage>
        <taxon>Eukaryota</taxon>
        <taxon>Metazoa</taxon>
        <taxon>Ecdysozoa</taxon>
        <taxon>Nematoda</taxon>
        <taxon>Chromadorea</taxon>
        <taxon>Rhabditida</taxon>
        <taxon>Spirurina</taxon>
        <taxon>Ascaridomorpha</taxon>
        <taxon>Ascaridoidea</taxon>
        <taxon>Anisakidae</taxon>
        <taxon>Anisakis</taxon>
        <taxon>Anisakis simplex complex</taxon>
    </lineage>
</organism>
<dbReference type="InterPro" id="IPR000340">
    <property type="entry name" value="Dual-sp_phosphatase_cat-dom"/>
</dbReference>
<dbReference type="Proteomes" id="UP000267096">
    <property type="component" value="Unassembled WGS sequence"/>
</dbReference>
<dbReference type="PROSITE" id="PS50056">
    <property type="entry name" value="TYR_PHOSPHATASE_2"/>
    <property type="match status" value="1"/>
</dbReference>
<evidence type="ECO:0000313" key="3">
    <source>
        <dbReference type="Proteomes" id="UP000267096"/>
    </source>
</evidence>
<feature type="domain" description="Tyrosine specific protein phosphatases" evidence="1">
    <location>
        <begin position="195"/>
        <end position="251"/>
    </location>
</feature>
<name>A0A0M3JR38_ANISI</name>
<dbReference type="InterPro" id="IPR003595">
    <property type="entry name" value="Tyr_Pase_cat"/>
</dbReference>
<dbReference type="InterPro" id="IPR000387">
    <property type="entry name" value="Tyr_Pase_dom"/>
</dbReference>
<dbReference type="Pfam" id="PF00782">
    <property type="entry name" value="DSPc"/>
    <property type="match status" value="1"/>
</dbReference>
<dbReference type="SUPFAM" id="SSF52799">
    <property type="entry name" value="(Phosphotyrosine protein) phosphatases II"/>
    <property type="match status" value="1"/>
</dbReference>
<dbReference type="PANTHER" id="PTHR23339">
    <property type="entry name" value="TYROSINE SPECIFIC PROTEIN PHOSPHATASE AND DUAL SPECIFICITY PROTEIN PHOSPHATASE"/>
    <property type="match status" value="1"/>
</dbReference>
<reference evidence="4" key="1">
    <citation type="submission" date="2017-02" db="UniProtKB">
        <authorList>
            <consortium name="WormBaseParasite"/>
        </authorList>
    </citation>
    <scope>IDENTIFICATION</scope>
</reference>
<dbReference type="InterPro" id="IPR050561">
    <property type="entry name" value="PTP"/>
</dbReference>
<gene>
    <name evidence="2" type="ORF">ASIM_LOCUS9904</name>
</gene>